<name>A0A0K2GBW2_NITMO</name>
<dbReference type="AlphaFoldDB" id="A0A0K2GBW2"/>
<dbReference type="KEGG" id="nmv:NITMOv2_2024"/>
<evidence type="ECO:0000313" key="1">
    <source>
        <dbReference type="EMBL" id="ALA58441.1"/>
    </source>
</evidence>
<reference evidence="1 2" key="1">
    <citation type="journal article" date="2015" name="Proc. Natl. Acad. Sci. U.S.A.">
        <title>Expanded metabolic versatility of ubiquitous nitrite-oxidizing bacteria from the genus Nitrospira.</title>
        <authorList>
            <person name="Koch H."/>
            <person name="Lucker S."/>
            <person name="Albertsen M."/>
            <person name="Kitzinger K."/>
            <person name="Herbold C."/>
            <person name="Spieck E."/>
            <person name="Nielsen P.H."/>
            <person name="Wagner M."/>
            <person name="Daims H."/>
        </authorList>
    </citation>
    <scope>NUCLEOTIDE SEQUENCE [LARGE SCALE GENOMIC DNA]</scope>
    <source>
        <strain evidence="1 2">NSP M-1</strain>
    </source>
</reference>
<keyword evidence="2" id="KW-1185">Reference proteome</keyword>
<dbReference type="SUPFAM" id="SSF47336">
    <property type="entry name" value="ACP-like"/>
    <property type="match status" value="1"/>
</dbReference>
<dbReference type="RefSeq" id="WP_053379609.1">
    <property type="nucleotide sequence ID" value="NZ_CP011801.1"/>
</dbReference>
<accession>A0A0K2GBW2</accession>
<gene>
    <name evidence="1" type="ORF">NITMOv2_2024</name>
</gene>
<sequence length="83" mass="9263">MTEEALRDVIQKWIIERSPLHQPVDETVDLIASGALDSMGFVELLSHVESCIDRKLDLQELDAEAFTSIEGLVRCVLTPKTPV</sequence>
<protein>
    <submittedName>
        <fullName evidence="1">Putative D-alanine-poly(Phosphoribitol) ligase, subunit 2 (Modular protein)</fullName>
        <ecNumber evidence="1">6.1.1.13</ecNumber>
    </submittedName>
</protein>
<keyword evidence="1" id="KW-0436">Ligase</keyword>
<dbReference type="EMBL" id="CP011801">
    <property type="protein sequence ID" value="ALA58441.1"/>
    <property type="molecule type" value="Genomic_DNA"/>
</dbReference>
<dbReference type="STRING" id="42253.NITMOv2_2024"/>
<proteinExistence type="predicted"/>
<organism evidence="1 2">
    <name type="scientific">Nitrospira moscoviensis</name>
    <dbReference type="NCBI Taxonomy" id="42253"/>
    <lineage>
        <taxon>Bacteria</taxon>
        <taxon>Pseudomonadati</taxon>
        <taxon>Nitrospirota</taxon>
        <taxon>Nitrospiria</taxon>
        <taxon>Nitrospirales</taxon>
        <taxon>Nitrospiraceae</taxon>
        <taxon>Nitrospira</taxon>
    </lineage>
</organism>
<evidence type="ECO:0000313" key="2">
    <source>
        <dbReference type="Proteomes" id="UP000069205"/>
    </source>
</evidence>
<dbReference type="GO" id="GO:0016874">
    <property type="term" value="F:ligase activity"/>
    <property type="evidence" value="ECO:0007669"/>
    <property type="project" value="UniProtKB-KW"/>
</dbReference>
<dbReference type="OrthoDB" id="2625323at2"/>
<dbReference type="InterPro" id="IPR036736">
    <property type="entry name" value="ACP-like_sf"/>
</dbReference>
<dbReference type="PATRIC" id="fig|42253.5.peg.1996"/>
<dbReference type="Proteomes" id="UP000069205">
    <property type="component" value="Chromosome"/>
</dbReference>
<dbReference type="Gene3D" id="1.10.1200.10">
    <property type="entry name" value="ACP-like"/>
    <property type="match status" value="1"/>
</dbReference>
<dbReference type="EC" id="6.1.1.13" evidence="1"/>